<name>A0A1M4WDT9_9BACT</name>
<dbReference type="Proteomes" id="UP000184480">
    <property type="component" value="Unassembled WGS sequence"/>
</dbReference>
<dbReference type="PANTHER" id="PTHR34580">
    <property type="match status" value="1"/>
</dbReference>
<evidence type="ECO:0000313" key="4">
    <source>
        <dbReference type="EMBL" id="SHE79384.1"/>
    </source>
</evidence>
<dbReference type="InterPro" id="IPR013196">
    <property type="entry name" value="HTH_11"/>
</dbReference>
<evidence type="ECO:0000256" key="2">
    <source>
        <dbReference type="ARBA" id="ARBA00023163"/>
    </source>
</evidence>
<accession>A0A1M4WDT9</accession>
<gene>
    <name evidence="4" type="ORF">SAMN05444362_102201</name>
</gene>
<dbReference type="Pfam" id="PF13280">
    <property type="entry name" value="WYL"/>
    <property type="match status" value="1"/>
</dbReference>
<dbReference type="InterPro" id="IPR051534">
    <property type="entry name" value="CBASS_pafABC_assoc_protein"/>
</dbReference>
<keyword evidence="4" id="KW-0238">DNA-binding</keyword>
<dbReference type="STRING" id="1346286.SAMN05444362_102201"/>
<keyword evidence="2" id="KW-0804">Transcription</keyword>
<reference evidence="5" key="1">
    <citation type="submission" date="2016-11" db="EMBL/GenBank/DDBJ databases">
        <authorList>
            <person name="Varghese N."/>
            <person name="Submissions S."/>
        </authorList>
    </citation>
    <scope>NUCLEOTIDE SEQUENCE [LARGE SCALE GENOMIC DNA]</scope>
    <source>
        <strain evidence="5">DSM 27370</strain>
    </source>
</reference>
<dbReference type="Pfam" id="PF08279">
    <property type="entry name" value="HTH_11"/>
    <property type="match status" value="1"/>
</dbReference>
<dbReference type="PROSITE" id="PS52050">
    <property type="entry name" value="WYL"/>
    <property type="match status" value="1"/>
</dbReference>
<protein>
    <submittedName>
        <fullName evidence="4">Predicted DNA-binding transcriptional regulator YafY, contains an HTH and WYL domains</fullName>
    </submittedName>
</protein>
<dbReference type="AlphaFoldDB" id="A0A1M4WDT9"/>
<dbReference type="PANTHER" id="PTHR34580:SF3">
    <property type="entry name" value="PROTEIN PAFB"/>
    <property type="match status" value="1"/>
</dbReference>
<dbReference type="InterPro" id="IPR036388">
    <property type="entry name" value="WH-like_DNA-bd_sf"/>
</dbReference>
<dbReference type="InterPro" id="IPR036390">
    <property type="entry name" value="WH_DNA-bd_sf"/>
</dbReference>
<dbReference type="PIRSF" id="PIRSF016838">
    <property type="entry name" value="PafC"/>
    <property type="match status" value="1"/>
</dbReference>
<dbReference type="RefSeq" id="WP_070808540.1">
    <property type="nucleotide sequence ID" value="NZ_BBXL01000002.1"/>
</dbReference>
<dbReference type="EMBL" id="FQUC01000002">
    <property type="protein sequence ID" value="SHE79384.1"/>
    <property type="molecule type" value="Genomic_DNA"/>
</dbReference>
<proteinExistence type="predicted"/>
<dbReference type="InterPro" id="IPR026881">
    <property type="entry name" value="WYL_dom"/>
</dbReference>
<evidence type="ECO:0000259" key="3">
    <source>
        <dbReference type="PROSITE" id="PS51000"/>
    </source>
</evidence>
<dbReference type="SUPFAM" id="SSF46785">
    <property type="entry name" value="Winged helix' DNA-binding domain"/>
    <property type="match status" value="1"/>
</dbReference>
<sequence>MNRIDRISALLVQLQSRPVVKSSEMAERFGVSQRTIYRDMRTLSEAGVPICGNSGIGYSLVDGYRLPSLMFTKEEAMAFLTAEKIIEQLTDSQNSNYFRQGMDKVRAALKTVDKDYLHHMDNSIAVYKSRNIRESLPNLLQTILSSINDRLITEVDYINAQGNKSKRTLEAVGVSYSHPCWYLSAWCHVREGYRAFRLDRINGIKITTDSHTRVHPPLESLLGVDDSQCLREVVLHTSKEVARYNADRCFFMGLTDEKELPNGEIEQTYMAYSLELLARWTLANADTTTVVSPVEVKDIIKQIIKNLDL</sequence>
<keyword evidence="1" id="KW-0805">Transcription regulation</keyword>
<feature type="domain" description="HTH deoR-type" evidence="3">
    <location>
        <begin position="3"/>
        <end position="58"/>
    </location>
</feature>
<keyword evidence="5" id="KW-1185">Reference proteome</keyword>
<dbReference type="Gene3D" id="1.10.10.10">
    <property type="entry name" value="Winged helix-like DNA-binding domain superfamily/Winged helix DNA-binding domain"/>
    <property type="match status" value="1"/>
</dbReference>
<dbReference type="GO" id="GO:0003677">
    <property type="term" value="F:DNA binding"/>
    <property type="evidence" value="ECO:0007669"/>
    <property type="project" value="UniProtKB-KW"/>
</dbReference>
<organism evidence="4 5">
    <name type="scientific">Dysgonomonas macrotermitis</name>
    <dbReference type="NCBI Taxonomy" id="1346286"/>
    <lineage>
        <taxon>Bacteria</taxon>
        <taxon>Pseudomonadati</taxon>
        <taxon>Bacteroidota</taxon>
        <taxon>Bacteroidia</taxon>
        <taxon>Bacteroidales</taxon>
        <taxon>Dysgonomonadaceae</taxon>
        <taxon>Dysgonomonas</taxon>
    </lineage>
</organism>
<dbReference type="GO" id="GO:0003700">
    <property type="term" value="F:DNA-binding transcription factor activity"/>
    <property type="evidence" value="ECO:0007669"/>
    <property type="project" value="InterPro"/>
</dbReference>
<evidence type="ECO:0000313" key="5">
    <source>
        <dbReference type="Proteomes" id="UP000184480"/>
    </source>
</evidence>
<dbReference type="PROSITE" id="PS51000">
    <property type="entry name" value="HTH_DEOR_2"/>
    <property type="match status" value="1"/>
</dbReference>
<evidence type="ECO:0000256" key="1">
    <source>
        <dbReference type="ARBA" id="ARBA00023015"/>
    </source>
</evidence>
<dbReference type="InterPro" id="IPR001034">
    <property type="entry name" value="DeoR_HTH"/>
</dbReference>
<dbReference type="InterPro" id="IPR028349">
    <property type="entry name" value="PafC-like"/>
</dbReference>